<keyword evidence="2" id="KW-1185">Reference proteome</keyword>
<comment type="caution">
    <text evidence="1">The sequence shown here is derived from an EMBL/GenBank/DDBJ whole genome shotgun (WGS) entry which is preliminary data.</text>
</comment>
<evidence type="ECO:0008006" key="3">
    <source>
        <dbReference type="Google" id="ProtNLM"/>
    </source>
</evidence>
<sequence length="146" mass="14972">MYATGRSARVSGPRLMLVLCVLLGLVGQLALSAGAAPGEVPRATLERLTGLVVTSAAPMAMPDDGMPGMAMPAATHHAPQPGHDADHGCFLCPLLALAPAIFAKAALLPGRFSTVSSVAYRLPEARAPPARPISAAFPRGPPRPFC</sequence>
<evidence type="ECO:0000313" key="1">
    <source>
        <dbReference type="EMBL" id="GAN53184.1"/>
    </source>
</evidence>
<reference evidence="1 2" key="1">
    <citation type="submission" date="2012-10" db="EMBL/GenBank/DDBJ databases">
        <title>Genome sequencing of Tanticharoenia sakaeratensis NBRC 103193.</title>
        <authorList>
            <person name="Azuma Y."/>
            <person name="Hadano H."/>
            <person name="Hirakawa H."/>
            <person name="Matsushita K."/>
        </authorList>
    </citation>
    <scope>NUCLEOTIDE SEQUENCE [LARGE SCALE GENOMIC DNA]</scope>
    <source>
        <strain evidence="1 2">NBRC 103193</strain>
    </source>
</reference>
<proteinExistence type="predicted"/>
<gene>
    <name evidence="1" type="ORF">Tasa_007_029</name>
</gene>
<protein>
    <recommendedName>
        <fullName evidence="3">DUF2946 domain-containing protein</fullName>
    </recommendedName>
</protein>
<dbReference type="Proteomes" id="UP000032679">
    <property type="component" value="Unassembled WGS sequence"/>
</dbReference>
<dbReference type="AlphaFoldDB" id="A0A0D6MHQ5"/>
<evidence type="ECO:0000313" key="2">
    <source>
        <dbReference type="Proteomes" id="UP000032679"/>
    </source>
</evidence>
<accession>A0A0D6MHQ5</accession>
<name>A0A0D6MHQ5_9PROT</name>
<dbReference type="STRING" id="1231623.Tasa_007_029"/>
<organism evidence="1 2">
    <name type="scientific">Tanticharoenia sakaeratensis NBRC 103193</name>
    <dbReference type="NCBI Taxonomy" id="1231623"/>
    <lineage>
        <taxon>Bacteria</taxon>
        <taxon>Pseudomonadati</taxon>
        <taxon>Pseudomonadota</taxon>
        <taxon>Alphaproteobacteria</taxon>
        <taxon>Acetobacterales</taxon>
        <taxon>Acetobacteraceae</taxon>
        <taxon>Tanticharoenia</taxon>
    </lineage>
</organism>
<dbReference type="EMBL" id="BALE01000007">
    <property type="protein sequence ID" value="GAN53184.1"/>
    <property type="molecule type" value="Genomic_DNA"/>
</dbReference>